<feature type="chain" id="PRO_5009184406" evidence="2">
    <location>
        <begin position="22"/>
        <end position="905"/>
    </location>
</feature>
<dbReference type="InterPro" id="IPR008638">
    <property type="entry name" value="FhaB/CdiA-like_TPS"/>
</dbReference>
<feature type="signal peptide" evidence="2">
    <location>
        <begin position="1"/>
        <end position="21"/>
    </location>
</feature>
<dbReference type="SUPFAM" id="SSF51126">
    <property type="entry name" value="Pectin lyase-like"/>
    <property type="match status" value="3"/>
</dbReference>
<dbReference type="SMART" id="SM00912">
    <property type="entry name" value="Haemagg_act"/>
    <property type="match status" value="1"/>
</dbReference>
<feature type="domain" description="Filamentous haemagglutinin FhaB/tRNA nuclease CdiA-like TPS" evidence="3">
    <location>
        <begin position="24"/>
        <end position="140"/>
    </location>
</feature>
<gene>
    <name evidence="4" type="ORF">BH720_04285</name>
</gene>
<dbReference type="InterPro" id="IPR012334">
    <property type="entry name" value="Pectin_lyas_fold"/>
</dbReference>
<dbReference type="NCBIfam" id="TIGR01901">
    <property type="entry name" value="adhes_NPXG"/>
    <property type="match status" value="1"/>
</dbReference>
<dbReference type="AlphaFoldDB" id="A0A1E5QP20"/>
<dbReference type="RefSeq" id="WP_069965929.1">
    <property type="nucleotide sequence ID" value="NZ_CM124774.1"/>
</dbReference>
<dbReference type="Gene3D" id="2.160.20.10">
    <property type="entry name" value="Single-stranded right-handed beta-helix, Pectin lyase-like"/>
    <property type="match status" value="2"/>
</dbReference>
<keyword evidence="2" id="KW-0732">Signal</keyword>
<proteinExistence type="predicted"/>
<name>A0A1E5QP20_9CYAN</name>
<accession>A0A1E5QP20</accession>
<organism evidence="4">
    <name type="scientific">Desertifilum tharense IPPAS B-1220</name>
    <dbReference type="NCBI Taxonomy" id="1781255"/>
    <lineage>
        <taxon>Bacteria</taxon>
        <taxon>Bacillati</taxon>
        <taxon>Cyanobacteriota</taxon>
        <taxon>Cyanophyceae</taxon>
        <taxon>Desertifilales</taxon>
        <taxon>Desertifilaceae</taxon>
        <taxon>Desertifilum</taxon>
    </lineage>
</organism>
<reference evidence="4" key="1">
    <citation type="submission" date="2016-09" db="EMBL/GenBank/DDBJ databases">
        <title>Draft genome of thermotolerant cyanobacterium Desertifilum sp. strain IPPAS B-1220.</title>
        <authorList>
            <person name="Sinetova M.A."/>
            <person name="Bolakhan K."/>
            <person name="Zayadan B.K."/>
            <person name="Mironov K.S."/>
            <person name="Ustinova V."/>
            <person name="Kupriyanova E.V."/>
            <person name="Sidorov R.A."/>
            <person name="Skrypnik A.N."/>
            <person name="Gogoleva N.E."/>
            <person name="Gogolev Y.V."/>
            <person name="Los D.A."/>
        </authorList>
    </citation>
    <scope>NUCLEOTIDE SEQUENCE [LARGE SCALE GENOMIC DNA]</scope>
    <source>
        <strain evidence="4">IPPAS B-1220</strain>
    </source>
</reference>
<feature type="compositionally biased region" description="Polar residues" evidence="1">
    <location>
        <begin position="849"/>
        <end position="863"/>
    </location>
</feature>
<dbReference type="EMBL" id="MJGC01000038">
    <property type="protein sequence ID" value="OEJ76399.1"/>
    <property type="molecule type" value="Genomic_DNA"/>
</dbReference>
<evidence type="ECO:0000313" key="4">
    <source>
        <dbReference type="EMBL" id="OEJ76399.1"/>
    </source>
</evidence>
<dbReference type="InterPro" id="IPR011050">
    <property type="entry name" value="Pectin_lyase_fold/virulence"/>
</dbReference>
<sequence>MKNTLMLLLGWACLCPGIAIAQIIPDGSLNTTVIPNGDRFTILNGTSAGNNLFHSFQQFSVPTGGAATFDLVNTPNISTIFSRVTGGGLSQIDGLIETRNSNQPVSLFLLNPNGILFGPNARVNLSGSFVATTAEGVLFADGVQWQTNPTAAPPLLTISVPVGLQLGANAGNIQVNGIPADNFRSRPAQVFAANAISFVANEINFDNSTLSAPNGRVQLWALRNGEVELEEQKGWRLTTASTPPEWGLITLRQSSYLDTTPDLETARFGLNGGAIDIRGRGLTLQEGSSIETGTGSFGQGENLTVRTTEFVDLLGVSSELNFPNPGLYSNASGERAIAGDIIVETERLRLANGARLQSGVNARVDPITSEPIWPSHSRTGAITVQASEVEVLGYNPTDTFLRPSAIATLLTAGTDNVSSPISIDAQQIRLQDGGRISTDVVNLARFGVEQSMTIGISGDISIRATESIEISGSTPFNLTSAIISSIQPVTQGQGGNISIETGRLSVSDGGGISSALSGSGTAGNIRIRVTEMAVSDPTIDWISQTISGITVAVGEDAKGQGGSINLVAERLRVFNGGQIISSTDGEGNAGSLNLWVNRLEVQGSSQLLVEGEQQTIPSSISASSTTNFDAGSVRIFSDTVRVRDGAVISVSNSATGNAGNLTLNAREVFLDNQASLQAEVNGGSQGNIRIRGADAVVLRRGSNITTNASEDSTGGNIEIESASVVAVREENSDIVANAVRGSGGNIQIATQSLLGLQNRDRLTDESDITASSQFGLSGTVQINTLDVDPSSGLVALPSNVNDPTQQIAVGCGETQGSRFVATGRGGVPENPIQQVSYDRPWQDLRDVSSEGSSSRVQTPQTPLSPFVEATGWTRNAQGQPELIAQERILAARSPSDCRGTSVNFR</sequence>
<feature type="region of interest" description="Disordered" evidence="1">
    <location>
        <begin position="844"/>
        <end position="866"/>
    </location>
</feature>
<comment type="caution">
    <text evidence="4">The sequence shown here is derived from an EMBL/GenBank/DDBJ whole genome shotgun (WGS) entry which is preliminary data.</text>
</comment>
<dbReference type="Pfam" id="PF05860">
    <property type="entry name" value="TPS"/>
    <property type="match status" value="1"/>
</dbReference>
<dbReference type="STRING" id="1781255.BH720_04285"/>
<protein>
    <submittedName>
        <fullName evidence="4">Filamentous hemagglutinin</fullName>
    </submittedName>
</protein>
<evidence type="ECO:0000259" key="3">
    <source>
        <dbReference type="SMART" id="SM00912"/>
    </source>
</evidence>
<evidence type="ECO:0000256" key="2">
    <source>
        <dbReference type="SAM" id="SignalP"/>
    </source>
</evidence>
<evidence type="ECO:0000256" key="1">
    <source>
        <dbReference type="SAM" id="MobiDB-lite"/>
    </source>
</evidence>